<dbReference type="EMBL" id="RXFT01000021">
    <property type="protein sequence ID" value="RUR71536.1"/>
    <property type="molecule type" value="Genomic_DNA"/>
</dbReference>
<evidence type="ECO:0000256" key="1">
    <source>
        <dbReference type="SAM" id="SignalP"/>
    </source>
</evidence>
<dbReference type="AlphaFoldDB" id="A0A433MUQ7"/>
<reference evidence="2 3" key="1">
    <citation type="submission" date="2018-12" db="EMBL/GenBank/DDBJ databases">
        <title>The genome sequences of Variovorax guangxiensis DSM 27352.</title>
        <authorList>
            <person name="Gao J."/>
            <person name="Sun J."/>
        </authorList>
    </citation>
    <scope>NUCLEOTIDE SEQUENCE [LARGE SCALE GENOMIC DNA]</scope>
    <source>
        <strain evidence="2 3">DSM 27352</strain>
    </source>
</reference>
<keyword evidence="2" id="KW-0378">Hydrolase</keyword>
<sequence>MNNKQRIAASALAAAFAMLGAAGAHAEAYEGVQPLTSSASRTDVKAEAVAAAREGNPYSDTVAEGAVAFKSTLDRSTVREQAVAAANNPLQSLDRRAFYRDEVPAAYKKPSVSFTQQAGLPATARP</sequence>
<evidence type="ECO:0000313" key="2">
    <source>
        <dbReference type="EMBL" id="RUR71536.1"/>
    </source>
</evidence>
<feature type="signal peptide" evidence="1">
    <location>
        <begin position="1"/>
        <end position="26"/>
    </location>
</feature>
<dbReference type="Proteomes" id="UP000281118">
    <property type="component" value="Unassembled WGS sequence"/>
</dbReference>
<dbReference type="OrthoDB" id="8855561at2"/>
<keyword evidence="1" id="KW-0732">Signal</keyword>
<protein>
    <submittedName>
        <fullName evidence="2">Alpha/beta hydrolase</fullName>
    </submittedName>
</protein>
<name>A0A433MUQ7_9BURK</name>
<accession>A0A433MUQ7</accession>
<organism evidence="2 3">
    <name type="scientific">Variovorax guangxiensis</name>
    <dbReference type="NCBI Taxonomy" id="1775474"/>
    <lineage>
        <taxon>Bacteria</taxon>
        <taxon>Pseudomonadati</taxon>
        <taxon>Pseudomonadota</taxon>
        <taxon>Betaproteobacteria</taxon>
        <taxon>Burkholderiales</taxon>
        <taxon>Comamonadaceae</taxon>
        <taxon>Variovorax</taxon>
    </lineage>
</organism>
<comment type="caution">
    <text evidence="2">The sequence shown here is derived from an EMBL/GenBank/DDBJ whole genome shotgun (WGS) entry which is preliminary data.</text>
</comment>
<dbReference type="RefSeq" id="WP_126025599.1">
    <property type="nucleotide sequence ID" value="NZ_RXFT01000021.1"/>
</dbReference>
<evidence type="ECO:0000313" key="3">
    <source>
        <dbReference type="Proteomes" id="UP000281118"/>
    </source>
</evidence>
<proteinExistence type="predicted"/>
<feature type="chain" id="PRO_5019408264" evidence="1">
    <location>
        <begin position="27"/>
        <end position="126"/>
    </location>
</feature>
<dbReference type="GO" id="GO:0016787">
    <property type="term" value="F:hydrolase activity"/>
    <property type="evidence" value="ECO:0007669"/>
    <property type="project" value="UniProtKB-KW"/>
</dbReference>
<gene>
    <name evidence="2" type="ORF">EJP67_31275</name>
</gene>